<reference evidence="9" key="1">
    <citation type="journal article" date="2019" name="Int. J. Syst. Evol. Microbiol.">
        <title>The Global Catalogue of Microorganisms (GCM) 10K type strain sequencing project: providing services to taxonomists for standard genome sequencing and annotation.</title>
        <authorList>
            <consortium name="The Broad Institute Genomics Platform"/>
            <consortium name="The Broad Institute Genome Sequencing Center for Infectious Disease"/>
            <person name="Wu L."/>
            <person name="Ma J."/>
        </authorList>
    </citation>
    <scope>NUCLEOTIDE SEQUENCE [LARGE SCALE GENOMIC DNA]</scope>
    <source>
        <strain evidence="9">CCUG 59778</strain>
    </source>
</reference>
<sequence>MKVVIVDDHPLIRKGIAELVTIEDSMEVVGEASDYTEGLNRIIELKPDLAIVDLRLAGKSGLALVKECREKGVNSKFTILTSSSNQQDFNQAKQVGVDGYILKEALPEELLHALKVIGKGRKYFDPGVLELMTNEVEEDEFIEHLTPKEKEVLIELGKGMSNRDISERLFVTEYTVKKHVSQILAKLELTDRTQAALYANAKGLVSYAIN</sequence>
<organism evidence="8 9">
    <name type="scientific">Chungangia koreensis</name>
    <dbReference type="NCBI Taxonomy" id="752657"/>
    <lineage>
        <taxon>Bacteria</taxon>
        <taxon>Bacillati</taxon>
        <taxon>Bacillota</taxon>
        <taxon>Bacilli</taxon>
        <taxon>Lactobacillales</taxon>
        <taxon>Chungangia</taxon>
    </lineage>
</organism>
<gene>
    <name evidence="8" type="ORF">ACFOZY_05815</name>
</gene>
<dbReference type="PANTHER" id="PTHR45566:SF2">
    <property type="entry name" value="NARL SUBFAMILY"/>
    <property type="match status" value="1"/>
</dbReference>
<dbReference type="Proteomes" id="UP001595817">
    <property type="component" value="Unassembled WGS sequence"/>
</dbReference>
<keyword evidence="9" id="KW-1185">Reference proteome</keyword>
<accession>A0ABV8X469</accession>
<dbReference type="SMART" id="SM00448">
    <property type="entry name" value="REC"/>
    <property type="match status" value="1"/>
</dbReference>
<comment type="caution">
    <text evidence="8">The sequence shown here is derived from an EMBL/GenBank/DDBJ whole genome shotgun (WGS) entry which is preliminary data.</text>
</comment>
<evidence type="ECO:0000313" key="8">
    <source>
        <dbReference type="EMBL" id="MFC4409954.1"/>
    </source>
</evidence>
<evidence type="ECO:0000259" key="6">
    <source>
        <dbReference type="PROSITE" id="PS50043"/>
    </source>
</evidence>
<dbReference type="SMART" id="SM00421">
    <property type="entry name" value="HTH_LUXR"/>
    <property type="match status" value="1"/>
</dbReference>
<dbReference type="InterPro" id="IPR016032">
    <property type="entry name" value="Sig_transdc_resp-reg_C-effctor"/>
</dbReference>
<evidence type="ECO:0000256" key="4">
    <source>
        <dbReference type="ARBA" id="ARBA00023163"/>
    </source>
</evidence>
<name>A0ABV8X469_9LACT</name>
<keyword evidence="4" id="KW-0804">Transcription</keyword>
<evidence type="ECO:0000256" key="2">
    <source>
        <dbReference type="ARBA" id="ARBA00023015"/>
    </source>
</evidence>
<dbReference type="InterPro" id="IPR001789">
    <property type="entry name" value="Sig_transdc_resp-reg_receiver"/>
</dbReference>
<dbReference type="InterPro" id="IPR000792">
    <property type="entry name" value="Tscrpt_reg_LuxR_C"/>
</dbReference>
<evidence type="ECO:0000313" key="9">
    <source>
        <dbReference type="Proteomes" id="UP001595817"/>
    </source>
</evidence>
<dbReference type="PROSITE" id="PS50110">
    <property type="entry name" value="RESPONSE_REGULATORY"/>
    <property type="match status" value="1"/>
</dbReference>
<dbReference type="RefSeq" id="WP_378153265.1">
    <property type="nucleotide sequence ID" value="NZ_JBHSEC010000006.1"/>
</dbReference>
<dbReference type="EMBL" id="JBHSEC010000006">
    <property type="protein sequence ID" value="MFC4409954.1"/>
    <property type="molecule type" value="Genomic_DNA"/>
</dbReference>
<dbReference type="SUPFAM" id="SSF52172">
    <property type="entry name" value="CheY-like"/>
    <property type="match status" value="1"/>
</dbReference>
<evidence type="ECO:0000259" key="7">
    <source>
        <dbReference type="PROSITE" id="PS50110"/>
    </source>
</evidence>
<dbReference type="InterPro" id="IPR051015">
    <property type="entry name" value="EvgA-like"/>
</dbReference>
<evidence type="ECO:0000256" key="5">
    <source>
        <dbReference type="PROSITE-ProRule" id="PRU00169"/>
    </source>
</evidence>
<dbReference type="PROSITE" id="PS50043">
    <property type="entry name" value="HTH_LUXR_2"/>
    <property type="match status" value="1"/>
</dbReference>
<dbReference type="SUPFAM" id="SSF46894">
    <property type="entry name" value="C-terminal effector domain of the bipartite response regulators"/>
    <property type="match status" value="1"/>
</dbReference>
<dbReference type="CDD" id="cd06170">
    <property type="entry name" value="LuxR_C_like"/>
    <property type="match status" value="1"/>
</dbReference>
<feature type="domain" description="HTH luxR-type" evidence="6">
    <location>
        <begin position="138"/>
        <end position="203"/>
    </location>
</feature>
<keyword evidence="3" id="KW-0238">DNA-binding</keyword>
<dbReference type="InterPro" id="IPR011006">
    <property type="entry name" value="CheY-like_superfamily"/>
</dbReference>
<feature type="domain" description="Response regulatory" evidence="7">
    <location>
        <begin position="2"/>
        <end position="118"/>
    </location>
</feature>
<dbReference type="Pfam" id="PF00196">
    <property type="entry name" value="GerE"/>
    <property type="match status" value="1"/>
</dbReference>
<dbReference type="PRINTS" id="PR00038">
    <property type="entry name" value="HTHLUXR"/>
</dbReference>
<protein>
    <submittedName>
        <fullName evidence="8">Response regulator</fullName>
    </submittedName>
</protein>
<dbReference type="Gene3D" id="3.40.50.2300">
    <property type="match status" value="1"/>
</dbReference>
<keyword evidence="2" id="KW-0805">Transcription regulation</keyword>
<dbReference type="Pfam" id="PF00072">
    <property type="entry name" value="Response_reg"/>
    <property type="match status" value="1"/>
</dbReference>
<dbReference type="PANTHER" id="PTHR45566">
    <property type="entry name" value="HTH-TYPE TRANSCRIPTIONAL REGULATOR YHJB-RELATED"/>
    <property type="match status" value="1"/>
</dbReference>
<feature type="modified residue" description="4-aspartylphosphate" evidence="5">
    <location>
        <position position="53"/>
    </location>
</feature>
<dbReference type="CDD" id="cd17535">
    <property type="entry name" value="REC_NarL-like"/>
    <property type="match status" value="1"/>
</dbReference>
<proteinExistence type="predicted"/>
<evidence type="ECO:0000256" key="1">
    <source>
        <dbReference type="ARBA" id="ARBA00022553"/>
    </source>
</evidence>
<keyword evidence="1 5" id="KW-0597">Phosphoprotein</keyword>
<dbReference type="InterPro" id="IPR058245">
    <property type="entry name" value="NreC/VraR/RcsB-like_REC"/>
</dbReference>
<evidence type="ECO:0000256" key="3">
    <source>
        <dbReference type="ARBA" id="ARBA00023125"/>
    </source>
</evidence>